<evidence type="ECO:0000256" key="2">
    <source>
        <dbReference type="SAM" id="Phobius"/>
    </source>
</evidence>
<evidence type="ECO:0000256" key="1">
    <source>
        <dbReference type="SAM" id="MobiDB-lite"/>
    </source>
</evidence>
<gene>
    <name evidence="3" type="ORF">H9651_12900</name>
</gene>
<evidence type="ECO:0000313" key="3">
    <source>
        <dbReference type="EMBL" id="MBD7958541.1"/>
    </source>
</evidence>
<feature type="compositionally biased region" description="Low complexity" evidence="1">
    <location>
        <begin position="65"/>
        <end position="78"/>
    </location>
</feature>
<reference evidence="3 4" key="1">
    <citation type="submission" date="2020-08" db="EMBL/GenBank/DDBJ databases">
        <title>A Genomic Blueprint of the Chicken Gut Microbiome.</title>
        <authorList>
            <person name="Gilroy R."/>
            <person name="Ravi A."/>
            <person name="Getino M."/>
            <person name="Pursley I."/>
            <person name="Horton D.L."/>
            <person name="Alikhan N.-F."/>
            <person name="Baker D."/>
            <person name="Gharbi K."/>
            <person name="Hall N."/>
            <person name="Watson M."/>
            <person name="Adriaenssens E.M."/>
            <person name="Foster-Nyarko E."/>
            <person name="Jarju S."/>
            <person name="Secka A."/>
            <person name="Antonio M."/>
            <person name="Oren A."/>
            <person name="Chaudhuri R."/>
            <person name="La Ragione R.M."/>
            <person name="Hildebrand F."/>
            <person name="Pallen M.J."/>
        </authorList>
    </citation>
    <scope>NUCLEOTIDE SEQUENCE [LARGE SCALE GENOMIC DNA]</scope>
    <source>
        <strain evidence="3 4">Sa4CUA7</strain>
    </source>
</reference>
<keyword evidence="4" id="KW-1185">Reference proteome</keyword>
<dbReference type="RefSeq" id="WP_191719735.1">
    <property type="nucleotide sequence ID" value="NZ_JACSQP010000009.1"/>
</dbReference>
<organism evidence="3 4">
    <name type="scientific">Microbacterium pullorum</name>
    <dbReference type="NCBI Taxonomy" id="2762236"/>
    <lineage>
        <taxon>Bacteria</taxon>
        <taxon>Bacillati</taxon>
        <taxon>Actinomycetota</taxon>
        <taxon>Actinomycetes</taxon>
        <taxon>Micrococcales</taxon>
        <taxon>Microbacteriaceae</taxon>
        <taxon>Microbacterium</taxon>
    </lineage>
</organism>
<protein>
    <submittedName>
        <fullName evidence="3">Uncharacterized protein</fullName>
    </submittedName>
</protein>
<proteinExistence type="predicted"/>
<feature type="region of interest" description="Disordered" evidence="1">
    <location>
        <begin position="50"/>
        <end position="96"/>
    </location>
</feature>
<accession>A0ABR8S4Z2</accession>
<sequence>MGNRSHAHERAEEGRPRAAGMRWTLAGVALVVMIGVGTFAWLGMTAPGERQEAARPTEGSSPVSATPGPTIGAAPAAGSEVPPLTTSDTPANRLPALPAPRALVSTPLPADGFASGTLVAGFPVEVAGPVPGDDVIDTSIAVDDTTAQVTLTARTDATAESVRTHYQQAWAALSLTPGVTSGAELTYSDSFSSVSLAFGQNSGTGTVYTVYAVLRAE</sequence>
<dbReference type="Proteomes" id="UP000648352">
    <property type="component" value="Unassembled WGS sequence"/>
</dbReference>
<evidence type="ECO:0000313" key="4">
    <source>
        <dbReference type="Proteomes" id="UP000648352"/>
    </source>
</evidence>
<feature type="transmembrane region" description="Helical" evidence="2">
    <location>
        <begin position="21"/>
        <end position="42"/>
    </location>
</feature>
<keyword evidence="2" id="KW-1133">Transmembrane helix</keyword>
<name>A0ABR8S4Z2_9MICO</name>
<keyword evidence="2" id="KW-0812">Transmembrane</keyword>
<comment type="caution">
    <text evidence="3">The sequence shown here is derived from an EMBL/GenBank/DDBJ whole genome shotgun (WGS) entry which is preliminary data.</text>
</comment>
<keyword evidence="2" id="KW-0472">Membrane</keyword>
<dbReference type="EMBL" id="JACSQP010000009">
    <property type="protein sequence ID" value="MBD7958541.1"/>
    <property type="molecule type" value="Genomic_DNA"/>
</dbReference>